<protein>
    <submittedName>
        <fullName evidence="4">Flap endonuclease GEN 1</fullName>
    </submittedName>
</protein>
<gene>
    <name evidence="4" type="primary">GEN1</name>
    <name evidence="4" type="ORF">EYF80_043269</name>
</gene>
<dbReference type="InterPro" id="IPR041012">
    <property type="entry name" value="GEN_chromo"/>
</dbReference>
<reference evidence="4 5" key="1">
    <citation type="submission" date="2019-03" db="EMBL/GenBank/DDBJ databases">
        <title>First draft genome of Liparis tanakae, snailfish: a comprehensive survey of snailfish specific genes.</title>
        <authorList>
            <person name="Kim W."/>
            <person name="Song I."/>
            <person name="Jeong J.-H."/>
            <person name="Kim D."/>
            <person name="Kim S."/>
            <person name="Ryu S."/>
            <person name="Song J.Y."/>
            <person name="Lee S.K."/>
        </authorList>
    </citation>
    <scope>NUCLEOTIDE SEQUENCE [LARGE SCALE GENOMIC DNA]</scope>
    <source>
        <tissue evidence="4">Muscle</tissue>
    </source>
</reference>
<feature type="compositionally biased region" description="Polar residues" evidence="1">
    <location>
        <begin position="386"/>
        <end position="395"/>
    </location>
</feature>
<keyword evidence="2" id="KW-0732">Signal</keyword>
<evidence type="ECO:0000256" key="2">
    <source>
        <dbReference type="SAM" id="SignalP"/>
    </source>
</evidence>
<dbReference type="GO" id="GO:0004519">
    <property type="term" value="F:endonuclease activity"/>
    <property type="evidence" value="ECO:0007669"/>
    <property type="project" value="UniProtKB-KW"/>
</dbReference>
<feature type="domain" description="Flap endonuclease GEN chromatin organization modifier" evidence="3">
    <location>
        <begin position="96"/>
        <end position="155"/>
    </location>
</feature>
<evidence type="ECO:0000313" key="5">
    <source>
        <dbReference type="Proteomes" id="UP000314294"/>
    </source>
</evidence>
<dbReference type="Pfam" id="PF18704">
    <property type="entry name" value="Chromo_2"/>
    <property type="match status" value="1"/>
</dbReference>
<keyword evidence="4" id="KW-0378">Hydrolase</keyword>
<keyword evidence="5" id="KW-1185">Reference proteome</keyword>
<feature type="compositionally biased region" description="Basic and acidic residues" evidence="1">
    <location>
        <begin position="158"/>
        <end position="167"/>
    </location>
</feature>
<dbReference type="AlphaFoldDB" id="A0A4Z2FZA4"/>
<feature type="compositionally biased region" description="Basic and acidic residues" evidence="1">
    <location>
        <begin position="351"/>
        <end position="364"/>
    </location>
</feature>
<comment type="caution">
    <text evidence="4">The sequence shown here is derived from an EMBL/GenBank/DDBJ whole genome shotgun (WGS) entry which is preliminary data.</text>
</comment>
<organism evidence="4 5">
    <name type="scientific">Liparis tanakae</name>
    <name type="common">Tanaka's snailfish</name>
    <dbReference type="NCBI Taxonomy" id="230148"/>
    <lineage>
        <taxon>Eukaryota</taxon>
        <taxon>Metazoa</taxon>
        <taxon>Chordata</taxon>
        <taxon>Craniata</taxon>
        <taxon>Vertebrata</taxon>
        <taxon>Euteleostomi</taxon>
        <taxon>Actinopterygii</taxon>
        <taxon>Neopterygii</taxon>
        <taxon>Teleostei</taxon>
        <taxon>Neoteleostei</taxon>
        <taxon>Acanthomorphata</taxon>
        <taxon>Eupercaria</taxon>
        <taxon>Perciformes</taxon>
        <taxon>Cottioidei</taxon>
        <taxon>Cottales</taxon>
        <taxon>Liparidae</taxon>
        <taxon>Liparis</taxon>
    </lineage>
</organism>
<proteinExistence type="predicted"/>
<keyword evidence="4" id="KW-0255">Endonuclease</keyword>
<evidence type="ECO:0000256" key="1">
    <source>
        <dbReference type="SAM" id="MobiDB-lite"/>
    </source>
</evidence>
<evidence type="ECO:0000259" key="3">
    <source>
        <dbReference type="Pfam" id="PF18704"/>
    </source>
</evidence>
<feature type="chain" id="PRO_5021253829" evidence="2">
    <location>
        <begin position="21"/>
        <end position="505"/>
    </location>
</feature>
<feature type="signal peptide" evidence="2">
    <location>
        <begin position="1"/>
        <end position="20"/>
    </location>
</feature>
<evidence type="ECO:0000313" key="4">
    <source>
        <dbReference type="EMBL" id="TNN46547.1"/>
    </source>
</evidence>
<dbReference type="Proteomes" id="UP000314294">
    <property type="component" value="Unassembled WGS sequence"/>
</dbReference>
<feature type="compositionally biased region" description="Polar residues" evidence="1">
    <location>
        <begin position="280"/>
        <end position="292"/>
    </location>
</feature>
<name>A0A4Z2FZA4_9TELE</name>
<feature type="compositionally biased region" description="Basic and acidic residues" evidence="1">
    <location>
        <begin position="226"/>
        <end position="240"/>
    </location>
</feature>
<sequence>MLCVICLFFVYHLIFRKTLANQQFPFTEIIREFLIPKDKPVSHFKRRQPNMLMIQKFANDKMEWPKHYTSEKVLVLITYAEMMNRKYGREMSSQIKPLRILKPRVRNAVACFEVVWSAPEHYVFPEDRPAEDQQEVRTVEEESLFRVAYPEVVESHLRDKALAEENKNKKKRPKSKKEKPSEVSDGISDLLAQMTLQSSSNTNAQTLIHAISDTDEPEVVVLDSPVNHKKDLKSKEDERNLGGCPSPPPAKSEAAASLSVSAVIDALHLSDIDWDALSFSSSPTQQSAANHNTEPKLSKATDGDVGETKAENAKQKTSGEIKEDDSSAPLCYTDCPLRERLLMRNTAKLRSHSDPGQRDKDQKRPQAAKKSVCMSMCSSSEESDTENQQSGPQRKTQIKPMNKITDGCRSGFPLKHKKVQPAAKMAHAVQLLQLKAQRCSPDIEINDIPLSTKSRCQDISAAEVDGGVFLQTPASPVVVLDSDDSAIFSESPLPLAERLRLKFLK</sequence>
<feature type="region of interest" description="Disordered" evidence="1">
    <location>
        <begin position="347"/>
        <end position="404"/>
    </location>
</feature>
<feature type="compositionally biased region" description="Basic residues" evidence="1">
    <location>
        <begin position="168"/>
        <end position="177"/>
    </location>
</feature>
<dbReference type="EMBL" id="SRLO01000784">
    <property type="protein sequence ID" value="TNN46547.1"/>
    <property type="molecule type" value="Genomic_DNA"/>
</dbReference>
<dbReference type="OrthoDB" id="2959108at2759"/>
<accession>A0A4Z2FZA4</accession>
<feature type="compositionally biased region" description="Basic and acidic residues" evidence="1">
    <location>
        <begin position="293"/>
        <end position="325"/>
    </location>
</feature>
<feature type="region of interest" description="Disordered" evidence="1">
    <location>
        <begin position="224"/>
        <end position="253"/>
    </location>
</feature>
<feature type="region of interest" description="Disordered" evidence="1">
    <location>
        <begin position="280"/>
        <end position="329"/>
    </location>
</feature>
<keyword evidence="4" id="KW-0540">Nuclease</keyword>
<feature type="region of interest" description="Disordered" evidence="1">
    <location>
        <begin position="158"/>
        <end position="185"/>
    </location>
</feature>